<protein>
    <recommendedName>
        <fullName evidence="5">Phospholipid-binding protein, PBP family</fullName>
    </recommendedName>
</protein>
<sequence>MRDPYAGIDGGAELSVTSEDFSDGGKLPLESTAEFVGNGGKDVSPQLSWSEVPEGTKSIYLHVFDPDAPTPAGWWHWSVINLPSDLRSLERGASTALPDGAITLRHDGGGHGYLGSAPPEGHGPHRYFFTVHALDTVLDLDENATATMAAFCTRGHVLARGYTVGTWEN</sequence>
<gene>
    <name evidence="3" type="ORF">SAMN04488242_0150</name>
</gene>
<evidence type="ECO:0000313" key="3">
    <source>
        <dbReference type="EMBL" id="SDL09307.1"/>
    </source>
</evidence>
<dbReference type="PANTHER" id="PTHR30289">
    <property type="entry name" value="UNCHARACTERIZED PROTEIN YBCL-RELATED"/>
    <property type="match status" value="1"/>
</dbReference>
<dbReference type="SUPFAM" id="SSF49777">
    <property type="entry name" value="PEBP-like"/>
    <property type="match status" value="1"/>
</dbReference>
<proteinExistence type="inferred from homology"/>
<comment type="similarity">
    <text evidence="1">Belongs to the UPF0098 family.</text>
</comment>
<dbReference type="NCBIfam" id="TIGR00481">
    <property type="entry name" value="YbhB/YbcL family Raf kinase inhibitor-like protein"/>
    <property type="match status" value="1"/>
</dbReference>
<dbReference type="OrthoDB" id="9797506at2"/>
<dbReference type="RefSeq" id="WP_093247973.1">
    <property type="nucleotide sequence ID" value="NZ_FNGP01000001.1"/>
</dbReference>
<dbReference type="CDD" id="cd00865">
    <property type="entry name" value="PEBP_bact_arch"/>
    <property type="match status" value="1"/>
</dbReference>
<dbReference type="Pfam" id="PF01161">
    <property type="entry name" value="PBP"/>
    <property type="match status" value="1"/>
</dbReference>
<evidence type="ECO:0008006" key="5">
    <source>
        <dbReference type="Google" id="ProtNLM"/>
    </source>
</evidence>
<dbReference type="Proteomes" id="UP000199475">
    <property type="component" value="Unassembled WGS sequence"/>
</dbReference>
<dbReference type="EMBL" id="FNGP01000001">
    <property type="protein sequence ID" value="SDL09307.1"/>
    <property type="molecule type" value="Genomic_DNA"/>
</dbReference>
<dbReference type="InterPro" id="IPR008914">
    <property type="entry name" value="PEBP"/>
</dbReference>
<dbReference type="Gene3D" id="3.90.280.10">
    <property type="entry name" value="PEBP-like"/>
    <property type="match status" value="1"/>
</dbReference>
<evidence type="ECO:0000256" key="1">
    <source>
        <dbReference type="ARBA" id="ARBA00007120"/>
    </source>
</evidence>
<dbReference type="AlphaFoldDB" id="A0A1G9H8W9"/>
<accession>A0A1G9H8W9</accession>
<keyword evidence="4" id="KW-1185">Reference proteome</keyword>
<feature type="region of interest" description="Disordered" evidence="2">
    <location>
        <begin position="1"/>
        <end position="23"/>
    </location>
</feature>
<dbReference type="InterPro" id="IPR036610">
    <property type="entry name" value="PEBP-like_sf"/>
</dbReference>
<evidence type="ECO:0000313" key="4">
    <source>
        <dbReference type="Proteomes" id="UP000199475"/>
    </source>
</evidence>
<name>A0A1G9H8W9_9ACTN</name>
<reference evidence="3 4" key="1">
    <citation type="submission" date="2016-10" db="EMBL/GenBank/DDBJ databases">
        <authorList>
            <person name="de Groot N.N."/>
        </authorList>
    </citation>
    <scope>NUCLEOTIDE SEQUENCE [LARGE SCALE GENOMIC DNA]</scope>
    <source>
        <strain evidence="3 4">CGMCC 1.9159</strain>
    </source>
</reference>
<dbReference type="PANTHER" id="PTHR30289:SF1">
    <property type="entry name" value="PEBP (PHOSPHATIDYLETHANOLAMINE-BINDING PROTEIN) FAMILY PROTEIN"/>
    <property type="match status" value="1"/>
</dbReference>
<evidence type="ECO:0000256" key="2">
    <source>
        <dbReference type="SAM" id="MobiDB-lite"/>
    </source>
</evidence>
<dbReference type="STRING" id="686624.SAMN04488242_0150"/>
<organism evidence="3 4">
    <name type="scientific">Tessaracoccus oleiagri</name>
    <dbReference type="NCBI Taxonomy" id="686624"/>
    <lineage>
        <taxon>Bacteria</taxon>
        <taxon>Bacillati</taxon>
        <taxon>Actinomycetota</taxon>
        <taxon>Actinomycetes</taxon>
        <taxon>Propionibacteriales</taxon>
        <taxon>Propionibacteriaceae</taxon>
        <taxon>Tessaracoccus</taxon>
    </lineage>
</organism>
<dbReference type="InterPro" id="IPR005247">
    <property type="entry name" value="YbhB_YbcL/LppC-like"/>
</dbReference>